<feature type="signal peptide" evidence="2">
    <location>
        <begin position="1"/>
        <end position="20"/>
    </location>
</feature>
<dbReference type="STRING" id="1105367.CG50_13375"/>
<evidence type="ECO:0000313" key="4">
    <source>
        <dbReference type="EMBL" id="KFI24221.1"/>
    </source>
</evidence>
<keyword evidence="5" id="KW-1185">Reference proteome</keyword>
<comment type="caution">
    <text evidence="4">The sequence shown here is derived from an EMBL/GenBank/DDBJ whole genome shotgun (WGS) entry which is preliminary data.</text>
</comment>
<organism evidence="4 5">
    <name type="scientific">Paenirhodobacter enshiensis</name>
    <dbReference type="NCBI Taxonomy" id="1105367"/>
    <lineage>
        <taxon>Bacteria</taxon>
        <taxon>Pseudomonadati</taxon>
        <taxon>Pseudomonadota</taxon>
        <taxon>Alphaproteobacteria</taxon>
        <taxon>Rhodobacterales</taxon>
        <taxon>Rhodobacter group</taxon>
        <taxon>Paenirhodobacter</taxon>
    </lineage>
</organism>
<feature type="domain" description="Outer membrane protein beta-barrel" evidence="3">
    <location>
        <begin position="34"/>
        <end position="195"/>
    </location>
</feature>
<dbReference type="AlphaFoldDB" id="A0A086XQC1"/>
<protein>
    <recommendedName>
        <fullName evidence="3">Outer membrane protein beta-barrel domain-containing protein</fullName>
    </recommendedName>
</protein>
<evidence type="ECO:0000256" key="2">
    <source>
        <dbReference type="SAM" id="SignalP"/>
    </source>
</evidence>
<dbReference type="EMBL" id="JFZB01000062">
    <property type="protein sequence ID" value="KFI24221.1"/>
    <property type="molecule type" value="Genomic_DNA"/>
</dbReference>
<reference evidence="4 5" key="1">
    <citation type="submission" date="2014-03" db="EMBL/GenBank/DDBJ databases">
        <title>Genome of Paenirhodobacter enshiensis DW2-9.</title>
        <authorList>
            <person name="Wang D."/>
            <person name="Wang G."/>
        </authorList>
    </citation>
    <scope>NUCLEOTIDE SEQUENCE [LARGE SCALE GENOMIC DNA]</scope>
    <source>
        <strain evidence="4 5">DW2-9</strain>
    </source>
</reference>
<dbReference type="InterPro" id="IPR027385">
    <property type="entry name" value="Beta-barrel_OMP"/>
</dbReference>
<gene>
    <name evidence="4" type="ORF">CG50_13375</name>
</gene>
<dbReference type="Gene3D" id="2.40.160.20">
    <property type="match status" value="1"/>
</dbReference>
<sequence length="195" mass="20172">MKNILLTASVMTMLGGAAFAGGYNKPVVESPVVAAPAPVVTQNTDWTGFYVGGDVGYGKPNGELKTDGALGGVNAGYLHDNGSYVLGGELAYNAAHMDAGDAGKVKNMTDLKLIAGIPTGKLMTYGTLGASYVKADLGNDSHSDTVPLVGVGVKYALDDHWAVGSELDYRKGHDFDGTGDSLNMTTLAATVSYRF</sequence>
<name>A0A086XQC1_9RHOB</name>
<dbReference type="Proteomes" id="UP000028824">
    <property type="component" value="Unassembled WGS sequence"/>
</dbReference>
<feature type="chain" id="PRO_5001816961" description="Outer membrane protein beta-barrel domain-containing protein" evidence="2">
    <location>
        <begin position="21"/>
        <end position="195"/>
    </location>
</feature>
<dbReference type="SUPFAM" id="SSF56925">
    <property type="entry name" value="OMPA-like"/>
    <property type="match status" value="1"/>
</dbReference>
<keyword evidence="1 2" id="KW-0732">Signal</keyword>
<dbReference type="Pfam" id="PF13505">
    <property type="entry name" value="OMP_b-brl"/>
    <property type="match status" value="1"/>
</dbReference>
<accession>A0A086XQC1</accession>
<evidence type="ECO:0000256" key="1">
    <source>
        <dbReference type="ARBA" id="ARBA00022729"/>
    </source>
</evidence>
<proteinExistence type="predicted"/>
<dbReference type="InterPro" id="IPR011250">
    <property type="entry name" value="OMP/PagP_B-barrel"/>
</dbReference>
<dbReference type="eggNOG" id="COG3637">
    <property type="taxonomic scope" value="Bacteria"/>
</dbReference>
<dbReference type="RefSeq" id="WP_036640433.1">
    <property type="nucleotide sequence ID" value="NZ_CAXYYU010000146.1"/>
</dbReference>
<dbReference type="OrthoDB" id="268975at2"/>
<evidence type="ECO:0000259" key="3">
    <source>
        <dbReference type="Pfam" id="PF13505"/>
    </source>
</evidence>
<evidence type="ECO:0000313" key="5">
    <source>
        <dbReference type="Proteomes" id="UP000028824"/>
    </source>
</evidence>